<comment type="caution">
    <text evidence="1">The sequence shown here is derived from an EMBL/GenBank/DDBJ whole genome shotgun (WGS) entry which is preliminary data.</text>
</comment>
<proteinExistence type="predicted"/>
<gene>
    <name evidence="1" type="ORF">Fmac_005266</name>
</gene>
<evidence type="ECO:0000313" key="2">
    <source>
        <dbReference type="Proteomes" id="UP001603857"/>
    </source>
</evidence>
<evidence type="ECO:0000313" key="1">
    <source>
        <dbReference type="EMBL" id="KAL2343981.1"/>
    </source>
</evidence>
<organism evidence="1 2">
    <name type="scientific">Flemingia macrophylla</name>
    <dbReference type="NCBI Taxonomy" id="520843"/>
    <lineage>
        <taxon>Eukaryota</taxon>
        <taxon>Viridiplantae</taxon>
        <taxon>Streptophyta</taxon>
        <taxon>Embryophyta</taxon>
        <taxon>Tracheophyta</taxon>
        <taxon>Spermatophyta</taxon>
        <taxon>Magnoliopsida</taxon>
        <taxon>eudicotyledons</taxon>
        <taxon>Gunneridae</taxon>
        <taxon>Pentapetalae</taxon>
        <taxon>rosids</taxon>
        <taxon>fabids</taxon>
        <taxon>Fabales</taxon>
        <taxon>Fabaceae</taxon>
        <taxon>Papilionoideae</taxon>
        <taxon>50 kb inversion clade</taxon>
        <taxon>NPAAA clade</taxon>
        <taxon>indigoferoid/millettioid clade</taxon>
        <taxon>Phaseoleae</taxon>
        <taxon>Flemingia</taxon>
    </lineage>
</organism>
<reference evidence="1 2" key="1">
    <citation type="submission" date="2024-08" db="EMBL/GenBank/DDBJ databases">
        <title>Insights into the chromosomal genome structure of Flemingia macrophylla.</title>
        <authorList>
            <person name="Ding Y."/>
            <person name="Zhao Y."/>
            <person name="Bi W."/>
            <person name="Wu M."/>
            <person name="Zhao G."/>
            <person name="Gong Y."/>
            <person name="Li W."/>
            <person name="Zhang P."/>
        </authorList>
    </citation>
    <scope>NUCLEOTIDE SEQUENCE [LARGE SCALE GENOMIC DNA]</scope>
    <source>
        <strain evidence="1">DYQJB</strain>
        <tissue evidence="1">Leaf</tissue>
    </source>
</reference>
<dbReference type="Proteomes" id="UP001603857">
    <property type="component" value="Unassembled WGS sequence"/>
</dbReference>
<accession>A0ABD1N7U9</accession>
<protein>
    <submittedName>
        <fullName evidence="1">Uncharacterized protein</fullName>
    </submittedName>
</protein>
<keyword evidence="2" id="KW-1185">Reference proteome</keyword>
<sequence>MKERKKKKMSLKRKVGVTVSIDDGVDAEGVGGVKAAKDQEGGWIMEETRVVELLIWWRRRREL</sequence>
<dbReference type="EMBL" id="JBGMDY010000002">
    <property type="protein sequence ID" value="KAL2343981.1"/>
    <property type="molecule type" value="Genomic_DNA"/>
</dbReference>
<name>A0ABD1N7U9_9FABA</name>
<dbReference type="AlphaFoldDB" id="A0ABD1N7U9"/>